<accession>A0A164U3A7</accession>
<evidence type="ECO:0000313" key="3">
    <source>
        <dbReference type="Proteomes" id="UP000076858"/>
    </source>
</evidence>
<dbReference type="EMBL" id="LRGB01001595">
    <property type="protein sequence ID" value="KZS11021.1"/>
    <property type="molecule type" value="Genomic_DNA"/>
</dbReference>
<comment type="caution">
    <text evidence="2">The sequence shown here is derived from an EMBL/GenBank/DDBJ whole genome shotgun (WGS) entry which is preliminary data.</text>
</comment>
<reference evidence="2 3" key="1">
    <citation type="submission" date="2016-03" db="EMBL/GenBank/DDBJ databases">
        <title>EvidentialGene: Evidence-directed Construction of Genes on Genomes.</title>
        <authorList>
            <person name="Gilbert D.G."/>
            <person name="Choi J.-H."/>
            <person name="Mockaitis K."/>
            <person name="Colbourne J."/>
            <person name="Pfrender M."/>
        </authorList>
    </citation>
    <scope>NUCLEOTIDE SEQUENCE [LARGE SCALE GENOMIC DNA]</scope>
    <source>
        <strain evidence="2 3">Xinb3</strain>
        <tissue evidence="2">Complete organism</tissue>
    </source>
</reference>
<evidence type="ECO:0000313" key="2">
    <source>
        <dbReference type="EMBL" id="KZS11021.1"/>
    </source>
</evidence>
<dbReference type="Proteomes" id="UP000076858">
    <property type="component" value="Unassembled WGS sequence"/>
</dbReference>
<keyword evidence="3" id="KW-1185">Reference proteome</keyword>
<gene>
    <name evidence="2" type="ORF">APZ42_024363</name>
</gene>
<dbReference type="AlphaFoldDB" id="A0A164U3A7"/>
<sequence length="96" mass="10257">MGTINFVILPNLAGSAVVPNADEHGMRSPSSLETEPRASEVGQGGDEPTLQRPRLPISLLEVVRVVYGEQGFSGEVVELFLGAIRANTTSTYDSAW</sequence>
<organism evidence="2 3">
    <name type="scientific">Daphnia magna</name>
    <dbReference type="NCBI Taxonomy" id="35525"/>
    <lineage>
        <taxon>Eukaryota</taxon>
        <taxon>Metazoa</taxon>
        <taxon>Ecdysozoa</taxon>
        <taxon>Arthropoda</taxon>
        <taxon>Crustacea</taxon>
        <taxon>Branchiopoda</taxon>
        <taxon>Diplostraca</taxon>
        <taxon>Cladocera</taxon>
        <taxon>Anomopoda</taxon>
        <taxon>Daphniidae</taxon>
        <taxon>Daphnia</taxon>
    </lineage>
</organism>
<feature type="region of interest" description="Disordered" evidence="1">
    <location>
        <begin position="19"/>
        <end position="52"/>
    </location>
</feature>
<evidence type="ECO:0000256" key="1">
    <source>
        <dbReference type="SAM" id="MobiDB-lite"/>
    </source>
</evidence>
<proteinExistence type="predicted"/>
<name>A0A164U3A7_9CRUS</name>
<protein>
    <submittedName>
        <fullName evidence="2">Uncharacterized protein</fullName>
    </submittedName>
</protein>